<evidence type="ECO:0000256" key="3">
    <source>
        <dbReference type="ARBA" id="ARBA00059023"/>
    </source>
</evidence>
<dbReference type="InterPro" id="IPR036291">
    <property type="entry name" value="NAD(P)-bd_dom_sf"/>
</dbReference>
<protein>
    <recommendedName>
        <fullName evidence="6">L-threonine 3-dehydrogenase, mitochondrial</fullName>
        <ecNumber evidence="5">1.1.1.103</ecNumber>
    </recommendedName>
</protein>
<comment type="pathway">
    <text evidence="4">Amino-acid degradation; L-threonine degradation via oxydo-reductase pathway; glycine from L-threonine: step 1/2.</text>
</comment>
<dbReference type="SUPFAM" id="SSF51735">
    <property type="entry name" value="NAD(P)-binding Rossmann-fold domains"/>
    <property type="match status" value="1"/>
</dbReference>
<evidence type="ECO:0000259" key="7">
    <source>
        <dbReference type="Pfam" id="PF01370"/>
    </source>
</evidence>
<sequence length="375" mass="43488">MITKYQSFQQLFKRLATFHPGRRLLSARYQSSINVENLHAEQVHMEQHDLAEKPRILVTGSLGQLGTGLARVLREKYGTENLIMTDIIRPPKEVIESGPYRYADILDFKNLQELVVNCRIDWLIHFSALLSAIGEANIPLAMRVNIEGLHNVLELSRQYDLKLFVPSTIGAFGKTSPRNPTPDLTIQRPRTIYGVSKVHAELMGEYYHHRFGLDFRSLRFPGIISADTPPGGGTTDYACQVFWDALTTGRHECYLRPDTRLPMMYIDDCLRSVVEFMEVPDEQLKLRTYNIHAMSFTPEEIVEEVRKYVPHLEVKYKPDSRQEIADSWPMVFDDANARRDWNWNHEYDLSGLVKVMIEHLAKRFDKPLSMKQHHY</sequence>
<feature type="domain" description="NAD-dependent epimerase/dehydratase" evidence="7">
    <location>
        <begin position="56"/>
        <end position="291"/>
    </location>
</feature>
<keyword evidence="9" id="KW-1185">Reference proteome</keyword>
<proteinExistence type="inferred from homology"/>
<evidence type="ECO:0000256" key="6">
    <source>
        <dbReference type="ARBA" id="ARBA00069940"/>
    </source>
</evidence>
<dbReference type="GO" id="GO:0008743">
    <property type="term" value="F:L-threonine 3-dehydrogenase activity"/>
    <property type="evidence" value="ECO:0007669"/>
    <property type="project" value="UniProtKB-EC"/>
</dbReference>
<dbReference type="PANTHER" id="PTHR42687:SF1">
    <property type="entry name" value="L-THREONINE 3-DEHYDROGENASE, MITOCHONDRIAL"/>
    <property type="match status" value="1"/>
</dbReference>
<evidence type="ECO:0000256" key="4">
    <source>
        <dbReference type="ARBA" id="ARBA00060557"/>
    </source>
</evidence>
<dbReference type="EMBL" id="JAODUP010000920">
    <property type="protein sequence ID" value="KAK2142734.1"/>
    <property type="molecule type" value="Genomic_DNA"/>
</dbReference>
<dbReference type="EC" id="1.1.1.103" evidence="5"/>
<comment type="function">
    <text evidence="3">Catalyzes the NAD(+)-dependent oxidation of L-threonine to 2-amino-3-ketobutyrate, mediating L-threonine catabolism.</text>
</comment>
<evidence type="ECO:0000313" key="9">
    <source>
        <dbReference type="Proteomes" id="UP001208570"/>
    </source>
</evidence>
<accession>A0AAD9MTS6</accession>
<evidence type="ECO:0000256" key="1">
    <source>
        <dbReference type="ARBA" id="ARBA00007637"/>
    </source>
</evidence>
<comment type="caution">
    <text evidence="8">The sequence shown here is derived from an EMBL/GenBank/DDBJ whole genome shotgun (WGS) entry which is preliminary data.</text>
</comment>
<organism evidence="8 9">
    <name type="scientific">Paralvinella palmiformis</name>
    <dbReference type="NCBI Taxonomy" id="53620"/>
    <lineage>
        <taxon>Eukaryota</taxon>
        <taxon>Metazoa</taxon>
        <taxon>Spiralia</taxon>
        <taxon>Lophotrochozoa</taxon>
        <taxon>Annelida</taxon>
        <taxon>Polychaeta</taxon>
        <taxon>Sedentaria</taxon>
        <taxon>Canalipalpata</taxon>
        <taxon>Terebellida</taxon>
        <taxon>Terebelliformia</taxon>
        <taxon>Alvinellidae</taxon>
        <taxon>Paralvinella</taxon>
    </lineage>
</organism>
<evidence type="ECO:0000313" key="8">
    <source>
        <dbReference type="EMBL" id="KAK2142734.1"/>
    </source>
</evidence>
<dbReference type="Proteomes" id="UP001208570">
    <property type="component" value="Unassembled WGS sequence"/>
</dbReference>
<dbReference type="CDD" id="cd05272">
    <property type="entry name" value="TDH_SDR_e"/>
    <property type="match status" value="1"/>
</dbReference>
<dbReference type="AlphaFoldDB" id="A0AAD9MTS6"/>
<dbReference type="GO" id="GO:0006567">
    <property type="term" value="P:L-threonine catabolic process"/>
    <property type="evidence" value="ECO:0007669"/>
    <property type="project" value="TreeGrafter"/>
</dbReference>
<dbReference type="InterPro" id="IPR001509">
    <property type="entry name" value="Epimerase_deHydtase"/>
</dbReference>
<name>A0AAD9MTS6_9ANNE</name>
<dbReference type="Pfam" id="PF01370">
    <property type="entry name" value="Epimerase"/>
    <property type="match status" value="1"/>
</dbReference>
<dbReference type="PANTHER" id="PTHR42687">
    <property type="entry name" value="L-THREONINE 3-DEHYDROGENASE"/>
    <property type="match status" value="1"/>
</dbReference>
<reference evidence="8" key="1">
    <citation type="journal article" date="2023" name="Mol. Biol. Evol.">
        <title>Third-Generation Sequencing Reveals the Adaptive Role of the Epigenome in Three Deep-Sea Polychaetes.</title>
        <authorList>
            <person name="Perez M."/>
            <person name="Aroh O."/>
            <person name="Sun Y."/>
            <person name="Lan Y."/>
            <person name="Juniper S.K."/>
            <person name="Young C.R."/>
            <person name="Angers B."/>
            <person name="Qian P.Y."/>
        </authorList>
    </citation>
    <scope>NUCLEOTIDE SEQUENCE</scope>
    <source>
        <strain evidence="8">P08H-3</strain>
    </source>
</reference>
<evidence type="ECO:0000256" key="5">
    <source>
        <dbReference type="ARBA" id="ARBA00066604"/>
    </source>
</evidence>
<gene>
    <name evidence="8" type="ORF">LSH36_920g02039</name>
</gene>
<dbReference type="FunFam" id="3.40.50.720:FF:000077">
    <property type="entry name" value="L-threonine 3-dehydrogenase, mitochondrial"/>
    <property type="match status" value="1"/>
</dbReference>
<evidence type="ECO:0000256" key="2">
    <source>
        <dbReference type="ARBA" id="ARBA00050613"/>
    </source>
</evidence>
<comment type="catalytic activity">
    <reaction evidence="2">
        <text>L-threonine + NAD(+) = (2S)-2-amino-3-oxobutanoate + NADH + H(+)</text>
        <dbReference type="Rhea" id="RHEA:13161"/>
        <dbReference type="ChEBI" id="CHEBI:15378"/>
        <dbReference type="ChEBI" id="CHEBI:57540"/>
        <dbReference type="ChEBI" id="CHEBI:57926"/>
        <dbReference type="ChEBI" id="CHEBI:57945"/>
        <dbReference type="ChEBI" id="CHEBI:78948"/>
        <dbReference type="EC" id="1.1.1.103"/>
    </reaction>
</comment>
<dbReference type="InterPro" id="IPR051225">
    <property type="entry name" value="NAD(P)_epim/dehydratase"/>
</dbReference>
<comment type="similarity">
    <text evidence="1">Belongs to the NAD(P)-dependent epimerase/dehydratase family.</text>
</comment>
<dbReference type="Gene3D" id="3.40.50.720">
    <property type="entry name" value="NAD(P)-binding Rossmann-like Domain"/>
    <property type="match status" value="1"/>
</dbReference>